<proteinExistence type="predicted"/>
<gene>
    <name evidence="1" type="ORF">THRCLA_23126</name>
</gene>
<organism evidence="1 2">
    <name type="scientific">Thraustotheca clavata</name>
    <dbReference type="NCBI Taxonomy" id="74557"/>
    <lineage>
        <taxon>Eukaryota</taxon>
        <taxon>Sar</taxon>
        <taxon>Stramenopiles</taxon>
        <taxon>Oomycota</taxon>
        <taxon>Saprolegniomycetes</taxon>
        <taxon>Saprolegniales</taxon>
        <taxon>Achlyaceae</taxon>
        <taxon>Thraustotheca</taxon>
    </lineage>
</organism>
<dbReference type="EMBL" id="JNBS01004255">
    <property type="protein sequence ID" value="OQR83721.1"/>
    <property type="molecule type" value="Genomic_DNA"/>
</dbReference>
<evidence type="ECO:0000313" key="1">
    <source>
        <dbReference type="EMBL" id="OQR83721.1"/>
    </source>
</evidence>
<sequence>MVQGDISIGIENHAPSQKHLVTEAFYTTSPLNHPLGQFQRRVICKKYIDPAEQDKRCIIVCRSVVDDELWPFEKNAPYANEVYWLLLEGNTTFANLKLYHKVQFSVCYPEIKMPCTRLKEHFKSLRQKFIHHATHAAIAN</sequence>
<dbReference type="Proteomes" id="UP000243217">
    <property type="component" value="Unassembled WGS sequence"/>
</dbReference>
<protein>
    <submittedName>
        <fullName evidence="1">Uncharacterized protein</fullName>
    </submittedName>
</protein>
<comment type="caution">
    <text evidence="1">The sequence shown here is derived from an EMBL/GenBank/DDBJ whole genome shotgun (WGS) entry which is preliminary data.</text>
</comment>
<accession>A0A1V9YDD1</accession>
<keyword evidence="2" id="KW-1185">Reference proteome</keyword>
<evidence type="ECO:0000313" key="2">
    <source>
        <dbReference type="Proteomes" id="UP000243217"/>
    </source>
</evidence>
<dbReference type="AlphaFoldDB" id="A0A1V9YDD1"/>
<name>A0A1V9YDD1_9STRA</name>
<reference evidence="1 2" key="1">
    <citation type="journal article" date="2014" name="Genome Biol. Evol.">
        <title>The secreted proteins of Achlya hypogyna and Thraustotheca clavata identify the ancestral oomycete secretome and reveal gene acquisitions by horizontal gene transfer.</title>
        <authorList>
            <person name="Misner I."/>
            <person name="Blouin N."/>
            <person name="Leonard G."/>
            <person name="Richards T.A."/>
            <person name="Lane C.E."/>
        </authorList>
    </citation>
    <scope>NUCLEOTIDE SEQUENCE [LARGE SCALE GENOMIC DNA]</scope>
    <source>
        <strain evidence="1 2">ATCC 34112</strain>
    </source>
</reference>